<reference evidence="1" key="1">
    <citation type="submission" date="2019-10" db="EMBL/GenBank/DDBJ databases">
        <authorList>
            <consortium name="DOE Joint Genome Institute"/>
            <person name="Kuo A."/>
            <person name="Miyauchi S."/>
            <person name="Kiss E."/>
            <person name="Drula E."/>
            <person name="Kohler A."/>
            <person name="Sanchez-Garcia M."/>
            <person name="Andreopoulos B."/>
            <person name="Barry K.W."/>
            <person name="Bonito G."/>
            <person name="Buee M."/>
            <person name="Carver A."/>
            <person name="Chen C."/>
            <person name="Cichocki N."/>
            <person name="Clum A."/>
            <person name="Culley D."/>
            <person name="Crous P.W."/>
            <person name="Fauchery L."/>
            <person name="Girlanda M."/>
            <person name="Hayes R."/>
            <person name="Keri Z."/>
            <person name="Labutti K."/>
            <person name="Lipzen A."/>
            <person name="Lombard V."/>
            <person name="Magnuson J."/>
            <person name="Maillard F."/>
            <person name="Morin E."/>
            <person name="Murat C."/>
            <person name="Nolan M."/>
            <person name="Ohm R."/>
            <person name="Pangilinan J."/>
            <person name="Pereira M."/>
            <person name="Perotto S."/>
            <person name="Peter M."/>
            <person name="Riley R."/>
            <person name="Sitrit Y."/>
            <person name="Stielow B."/>
            <person name="Szollosi G."/>
            <person name="Zifcakova L."/>
            <person name="Stursova M."/>
            <person name="Spatafora J.W."/>
            <person name="Tedersoo L."/>
            <person name="Vaario L.-M."/>
            <person name="Yamada A."/>
            <person name="Yan M."/>
            <person name="Wang P."/>
            <person name="Xu J."/>
            <person name="Bruns T."/>
            <person name="Baldrian P."/>
            <person name="Vilgalys R."/>
            <person name="Henrissat B."/>
            <person name="Grigoriev I.V."/>
            <person name="Hibbett D."/>
            <person name="Nagy L.G."/>
            <person name="Martin F.M."/>
        </authorList>
    </citation>
    <scope>NUCLEOTIDE SEQUENCE</scope>
    <source>
        <strain evidence="1">P2</strain>
    </source>
</reference>
<reference evidence="1" key="2">
    <citation type="journal article" date="2020" name="Nat. Commun.">
        <title>Large-scale genome sequencing of mycorrhizal fungi provides insights into the early evolution of symbiotic traits.</title>
        <authorList>
            <person name="Miyauchi S."/>
            <person name="Kiss E."/>
            <person name="Kuo A."/>
            <person name="Drula E."/>
            <person name="Kohler A."/>
            <person name="Sanchez-Garcia M."/>
            <person name="Morin E."/>
            <person name="Andreopoulos B."/>
            <person name="Barry K.W."/>
            <person name="Bonito G."/>
            <person name="Buee M."/>
            <person name="Carver A."/>
            <person name="Chen C."/>
            <person name="Cichocki N."/>
            <person name="Clum A."/>
            <person name="Culley D."/>
            <person name="Crous P.W."/>
            <person name="Fauchery L."/>
            <person name="Girlanda M."/>
            <person name="Hayes R.D."/>
            <person name="Keri Z."/>
            <person name="LaButti K."/>
            <person name="Lipzen A."/>
            <person name="Lombard V."/>
            <person name="Magnuson J."/>
            <person name="Maillard F."/>
            <person name="Murat C."/>
            <person name="Nolan M."/>
            <person name="Ohm R.A."/>
            <person name="Pangilinan J."/>
            <person name="Pereira M.F."/>
            <person name="Perotto S."/>
            <person name="Peter M."/>
            <person name="Pfister S."/>
            <person name="Riley R."/>
            <person name="Sitrit Y."/>
            <person name="Stielow J.B."/>
            <person name="Szollosi G."/>
            <person name="Zifcakova L."/>
            <person name="Stursova M."/>
            <person name="Spatafora J.W."/>
            <person name="Tedersoo L."/>
            <person name="Vaario L.M."/>
            <person name="Yamada A."/>
            <person name="Yan M."/>
            <person name="Wang P."/>
            <person name="Xu J."/>
            <person name="Bruns T."/>
            <person name="Baldrian P."/>
            <person name="Vilgalys R."/>
            <person name="Dunand C."/>
            <person name="Henrissat B."/>
            <person name="Grigoriev I.V."/>
            <person name="Hibbett D."/>
            <person name="Nagy L.G."/>
            <person name="Martin F.M."/>
        </authorList>
    </citation>
    <scope>NUCLEOTIDE SEQUENCE</scope>
    <source>
        <strain evidence="1">P2</strain>
    </source>
</reference>
<dbReference type="EMBL" id="MU117986">
    <property type="protein sequence ID" value="KAF9650276.1"/>
    <property type="molecule type" value="Genomic_DNA"/>
</dbReference>
<comment type="caution">
    <text evidence="1">The sequence shown here is derived from an EMBL/GenBank/DDBJ whole genome shotgun (WGS) entry which is preliminary data.</text>
</comment>
<gene>
    <name evidence="1" type="ORF">BDM02DRAFT_3141177</name>
</gene>
<name>A0ACB6ZLK5_THEGA</name>
<dbReference type="Proteomes" id="UP000886501">
    <property type="component" value="Unassembled WGS sequence"/>
</dbReference>
<protein>
    <submittedName>
        <fullName evidence="1">Uncharacterized protein</fullName>
    </submittedName>
</protein>
<keyword evidence="2" id="KW-1185">Reference proteome</keyword>
<evidence type="ECO:0000313" key="1">
    <source>
        <dbReference type="EMBL" id="KAF9650276.1"/>
    </source>
</evidence>
<evidence type="ECO:0000313" key="2">
    <source>
        <dbReference type="Proteomes" id="UP000886501"/>
    </source>
</evidence>
<organism evidence="1 2">
    <name type="scientific">Thelephora ganbajun</name>
    <name type="common">Ganba fungus</name>
    <dbReference type="NCBI Taxonomy" id="370292"/>
    <lineage>
        <taxon>Eukaryota</taxon>
        <taxon>Fungi</taxon>
        <taxon>Dikarya</taxon>
        <taxon>Basidiomycota</taxon>
        <taxon>Agaricomycotina</taxon>
        <taxon>Agaricomycetes</taxon>
        <taxon>Thelephorales</taxon>
        <taxon>Thelephoraceae</taxon>
        <taxon>Thelephora</taxon>
    </lineage>
</organism>
<accession>A0ACB6ZLK5</accession>
<sequence length="439" mass="50738">MHLMFENLIPNLALLWSGNFKDLNKDQPFVFSKTVWEAIGEATAASRSTMPSSYGAPVPNIATDRSTFSAETWSQWALFVGPVVLNGRFPHKRYHDHFCDLVGLINLCLKFEFSKGDILKIREGFIRWVEKYEAYYYQYVPDRLPCMTLTVHGLLHIADTIERIGPVWAWWSFPIERQCGRLQRHITNKRRPFANLDNYITLAAQLKTAKLIYNITDKDLSLERPVQKKGLELHDEYKGITLHGKVRKGYEKSGSYSAAIKSCLFTRYGLKDKKDQDRFWEHLPTKFEAYKQATIANEDRIRAADYQDPVEEDTDCRDATFVRYSLLRDVYEHRPNREPVFKETEYFGQLKMILATELPARIIPPIIQPTRVVLAIISPRKTTNKTSLGIPYFAEPQTLKATPRAVDMNTVMCLVGRIKDRGQWAIVDRSGDMARAEFL</sequence>
<proteinExistence type="predicted"/>